<accession>A0ABW1G955</accession>
<sequence length="138" mass="14572">MTRIPTPDTTAATTPDPVLCPGAHLVHRHLADHGHPELLTGGDRAARIQVAFAIRDSAAQLDTDAATLARKLRTLADSVTTLRAGGRLTPARATTPLAALGAEIDLLVHSIDLGTDTLRRHLDTWTQLTTPDPAPGTN</sequence>
<keyword evidence="2" id="KW-1185">Reference proteome</keyword>
<comment type="caution">
    <text evidence="1">The sequence shown here is derived from an EMBL/GenBank/DDBJ whole genome shotgun (WGS) entry which is preliminary data.</text>
</comment>
<dbReference type="EMBL" id="JBHSQJ010000153">
    <property type="protein sequence ID" value="MFC5911266.1"/>
    <property type="molecule type" value="Genomic_DNA"/>
</dbReference>
<organism evidence="1 2">
    <name type="scientific">Streptacidiphilus monticola</name>
    <dbReference type="NCBI Taxonomy" id="2161674"/>
    <lineage>
        <taxon>Bacteria</taxon>
        <taxon>Bacillati</taxon>
        <taxon>Actinomycetota</taxon>
        <taxon>Actinomycetes</taxon>
        <taxon>Kitasatosporales</taxon>
        <taxon>Streptomycetaceae</taxon>
        <taxon>Streptacidiphilus</taxon>
    </lineage>
</organism>
<protein>
    <submittedName>
        <fullName evidence="1">Uncharacterized protein</fullName>
    </submittedName>
</protein>
<reference evidence="2" key="1">
    <citation type="journal article" date="2019" name="Int. J. Syst. Evol. Microbiol.">
        <title>The Global Catalogue of Microorganisms (GCM) 10K type strain sequencing project: providing services to taxonomists for standard genome sequencing and annotation.</title>
        <authorList>
            <consortium name="The Broad Institute Genomics Platform"/>
            <consortium name="The Broad Institute Genome Sequencing Center for Infectious Disease"/>
            <person name="Wu L."/>
            <person name="Ma J."/>
        </authorList>
    </citation>
    <scope>NUCLEOTIDE SEQUENCE [LARGE SCALE GENOMIC DNA]</scope>
    <source>
        <strain evidence="2">JCM 4816</strain>
    </source>
</reference>
<dbReference type="RefSeq" id="WP_380589924.1">
    <property type="nucleotide sequence ID" value="NZ_JBHSQJ010000153.1"/>
</dbReference>
<gene>
    <name evidence="1" type="ORF">ACFP3V_29180</name>
</gene>
<proteinExistence type="predicted"/>
<dbReference type="Proteomes" id="UP001596174">
    <property type="component" value="Unassembled WGS sequence"/>
</dbReference>
<evidence type="ECO:0000313" key="1">
    <source>
        <dbReference type="EMBL" id="MFC5911266.1"/>
    </source>
</evidence>
<evidence type="ECO:0000313" key="2">
    <source>
        <dbReference type="Proteomes" id="UP001596174"/>
    </source>
</evidence>
<name>A0ABW1G955_9ACTN</name>